<organism evidence="1 2">
    <name type="scientific">Gryllus longicercus</name>
    <dbReference type="NCBI Taxonomy" id="2509291"/>
    <lineage>
        <taxon>Eukaryota</taxon>
        <taxon>Metazoa</taxon>
        <taxon>Ecdysozoa</taxon>
        <taxon>Arthropoda</taxon>
        <taxon>Hexapoda</taxon>
        <taxon>Insecta</taxon>
        <taxon>Pterygota</taxon>
        <taxon>Neoptera</taxon>
        <taxon>Polyneoptera</taxon>
        <taxon>Orthoptera</taxon>
        <taxon>Ensifera</taxon>
        <taxon>Gryllidea</taxon>
        <taxon>Grylloidea</taxon>
        <taxon>Gryllidae</taxon>
        <taxon>Gryllinae</taxon>
        <taxon>Gryllus</taxon>
    </lineage>
</organism>
<accession>A0AAN9Z4F6</accession>
<dbReference type="AlphaFoldDB" id="A0AAN9Z4F6"/>
<comment type="caution">
    <text evidence="1">The sequence shown here is derived from an EMBL/GenBank/DDBJ whole genome shotgun (WGS) entry which is preliminary data.</text>
</comment>
<dbReference type="EMBL" id="JAZDUA010000326">
    <property type="protein sequence ID" value="KAK7794620.1"/>
    <property type="molecule type" value="Genomic_DNA"/>
</dbReference>
<sequence>MDSIELLSESVIDVGEVKVEASYEDECFRIDSHLDMQSSMQASVQNEIAKKEEPERLIMSFQVKEEPPEEMEENPKKWLEPELFLQVEEEPQEDAENREDIFAECEEDVPDLVEEERSCFPGESHQKFTVRT</sequence>
<name>A0AAN9Z4F6_9ORTH</name>
<reference evidence="1 2" key="1">
    <citation type="submission" date="2024-03" db="EMBL/GenBank/DDBJ databases">
        <title>The genome assembly and annotation of the cricket Gryllus longicercus Weissman &amp; Gray.</title>
        <authorList>
            <person name="Szrajer S."/>
            <person name="Gray D."/>
            <person name="Ylla G."/>
        </authorList>
    </citation>
    <scope>NUCLEOTIDE SEQUENCE [LARGE SCALE GENOMIC DNA]</scope>
    <source>
        <strain evidence="1">DAG 2021-001</strain>
        <tissue evidence="1">Whole body minus gut</tissue>
    </source>
</reference>
<evidence type="ECO:0000313" key="1">
    <source>
        <dbReference type="EMBL" id="KAK7794620.1"/>
    </source>
</evidence>
<gene>
    <name evidence="1" type="ORF">R5R35_008145</name>
</gene>
<protein>
    <submittedName>
        <fullName evidence="1">Uncharacterized protein</fullName>
    </submittedName>
</protein>
<keyword evidence="2" id="KW-1185">Reference proteome</keyword>
<dbReference type="Proteomes" id="UP001378592">
    <property type="component" value="Unassembled WGS sequence"/>
</dbReference>
<evidence type="ECO:0000313" key="2">
    <source>
        <dbReference type="Proteomes" id="UP001378592"/>
    </source>
</evidence>
<proteinExistence type="predicted"/>